<dbReference type="GO" id="GO:0003677">
    <property type="term" value="F:DNA binding"/>
    <property type="evidence" value="ECO:0007669"/>
    <property type="project" value="UniProtKB-UniRule"/>
</dbReference>
<comment type="similarity">
    <text evidence="1 8 9">Belongs to the GreA/GreB family.</text>
</comment>
<dbReference type="AlphaFoldDB" id="A0A449BA87"/>
<dbReference type="InterPro" id="IPR036953">
    <property type="entry name" value="GreA/GreB_C_sf"/>
</dbReference>
<dbReference type="EMBL" id="LR215043">
    <property type="protein sequence ID" value="VEU78088.1"/>
    <property type="molecule type" value="Genomic_DNA"/>
</dbReference>
<evidence type="ECO:0000256" key="1">
    <source>
        <dbReference type="ARBA" id="ARBA00008213"/>
    </source>
</evidence>
<dbReference type="FunFam" id="1.10.287.180:FF:000001">
    <property type="entry name" value="Transcription elongation factor GreA"/>
    <property type="match status" value="1"/>
</dbReference>
<evidence type="ECO:0000259" key="10">
    <source>
        <dbReference type="Pfam" id="PF01272"/>
    </source>
</evidence>
<gene>
    <name evidence="8 12" type="primary">greA</name>
    <name evidence="12" type="ORF">NCTC10184_00310</name>
</gene>
<evidence type="ECO:0000256" key="2">
    <source>
        <dbReference type="ARBA" id="ARBA00013729"/>
    </source>
</evidence>
<dbReference type="InterPro" id="IPR001437">
    <property type="entry name" value="Tscrpt_elong_fac_GreA/B_C"/>
</dbReference>
<evidence type="ECO:0000256" key="5">
    <source>
        <dbReference type="ARBA" id="ARBA00023163"/>
    </source>
</evidence>
<keyword evidence="13" id="KW-1185">Reference proteome</keyword>
<dbReference type="InterPro" id="IPR023459">
    <property type="entry name" value="Tscrpt_elong_fac_GreA/B_fam"/>
</dbReference>
<evidence type="ECO:0000259" key="11">
    <source>
        <dbReference type="Pfam" id="PF03449"/>
    </source>
</evidence>
<dbReference type="GO" id="GO:0032784">
    <property type="term" value="P:regulation of DNA-templated transcription elongation"/>
    <property type="evidence" value="ECO:0007669"/>
    <property type="project" value="UniProtKB-UniRule"/>
</dbReference>
<dbReference type="PIRSF" id="PIRSF006092">
    <property type="entry name" value="GreA_GreB"/>
    <property type="match status" value="1"/>
</dbReference>
<dbReference type="Pfam" id="PF03449">
    <property type="entry name" value="GreA_GreB_N"/>
    <property type="match status" value="1"/>
</dbReference>
<dbReference type="SUPFAM" id="SSF46557">
    <property type="entry name" value="GreA transcript cleavage protein, N-terminal domain"/>
    <property type="match status" value="1"/>
</dbReference>
<keyword evidence="4 8" id="KW-0238">DNA-binding</keyword>
<protein>
    <recommendedName>
        <fullName evidence="2 8">Transcription elongation factor GreA</fullName>
    </recommendedName>
    <alternativeName>
        <fullName evidence="7 8">Transcript cleavage factor GreA</fullName>
    </alternativeName>
</protein>
<reference evidence="12 13" key="1">
    <citation type="submission" date="2019-01" db="EMBL/GenBank/DDBJ databases">
        <authorList>
            <consortium name="Pathogen Informatics"/>
        </authorList>
    </citation>
    <scope>NUCLEOTIDE SEQUENCE [LARGE SCALE GENOMIC DNA]</scope>
    <source>
        <strain evidence="12 13">NCTC10184</strain>
    </source>
</reference>
<dbReference type="KEGG" id="mcob:NCTC10184_00310"/>
<evidence type="ECO:0000256" key="3">
    <source>
        <dbReference type="ARBA" id="ARBA00023015"/>
    </source>
</evidence>
<dbReference type="PANTHER" id="PTHR30437">
    <property type="entry name" value="TRANSCRIPTION ELONGATION FACTOR GREA"/>
    <property type="match status" value="1"/>
</dbReference>
<evidence type="ECO:0000313" key="12">
    <source>
        <dbReference type="EMBL" id="VEU78088.1"/>
    </source>
</evidence>
<dbReference type="GO" id="GO:0070063">
    <property type="term" value="F:RNA polymerase binding"/>
    <property type="evidence" value="ECO:0007669"/>
    <property type="project" value="InterPro"/>
</dbReference>
<proteinExistence type="inferred from homology"/>
<evidence type="ECO:0000256" key="7">
    <source>
        <dbReference type="ARBA" id="ARBA00030776"/>
    </source>
</evidence>
<keyword evidence="12" id="KW-0648">Protein biosynthesis</keyword>
<dbReference type="PANTHER" id="PTHR30437:SF4">
    <property type="entry name" value="TRANSCRIPTION ELONGATION FACTOR GREA"/>
    <property type="match status" value="1"/>
</dbReference>
<keyword evidence="3 8" id="KW-0805">Transcription regulation</keyword>
<evidence type="ECO:0000256" key="8">
    <source>
        <dbReference type="HAMAP-Rule" id="MF_00105"/>
    </source>
</evidence>
<evidence type="ECO:0000256" key="6">
    <source>
        <dbReference type="ARBA" id="ARBA00024916"/>
    </source>
</evidence>
<comment type="function">
    <text evidence="6 8 9">Necessary for efficient RNA polymerase transcription elongation past template-encoded arresting sites. The arresting sites in DNA have the property of trapping a certain fraction of elongating RNA polymerases that pass through, resulting in locked ternary complexes. Cleavage of the nascent transcript by cleavage factors such as GreA or GreB allows the resumption of elongation from the new 3'terminus. GreA releases sequences of 2 to 3 nucleotides.</text>
</comment>
<dbReference type="OrthoDB" id="9808774at2"/>
<accession>A0A449BA87</accession>
<dbReference type="HAMAP" id="MF_00105">
    <property type="entry name" value="GreA_GreB"/>
    <property type="match status" value="1"/>
</dbReference>
<evidence type="ECO:0000256" key="9">
    <source>
        <dbReference type="RuleBase" id="RU000556"/>
    </source>
</evidence>
<dbReference type="NCBIfam" id="TIGR01462">
    <property type="entry name" value="greA"/>
    <property type="match status" value="1"/>
</dbReference>
<organism evidence="12 13">
    <name type="scientific">Mycoplasmopsis columbinasalis</name>
    <dbReference type="NCBI Taxonomy" id="114880"/>
    <lineage>
        <taxon>Bacteria</taxon>
        <taxon>Bacillati</taxon>
        <taxon>Mycoplasmatota</taxon>
        <taxon>Mycoplasmoidales</taxon>
        <taxon>Metamycoplasmataceae</taxon>
        <taxon>Mycoplasmopsis</taxon>
    </lineage>
</organism>
<feature type="domain" description="Transcription elongation factor GreA/GreB C-terminal" evidence="10">
    <location>
        <begin position="88"/>
        <end position="161"/>
    </location>
</feature>
<dbReference type="Proteomes" id="UP000290876">
    <property type="component" value="Chromosome"/>
</dbReference>
<dbReference type="InterPro" id="IPR036805">
    <property type="entry name" value="Tscrpt_elong_fac_GreA/B_N_sf"/>
</dbReference>
<dbReference type="SUPFAM" id="SSF54534">
    <property type="entry name" value="FKBP-like"/>
    <property type="match status" value="1"/>
</dbReference>
<dbReference type="NCBIfam" id="NF001263">
    <property type="entry name" value="PRK00226.1-4"/>
    <property type="match status" value="1"/>
</dbReference>
<dbReference type="InterPro" id="IPR022691">
    <property type="entry name" value="Tscrpt_elong_fac_GreA/B_N"/>
</dbReference>
<dbReference type="InterPro" id="IPR028624">
    <property type="entry name" value="Tscrpt_elong_fac_GreA/B"/>
</dbReference>
<dbReference type="RefSeq" id="WP_129622937.1">
    <property type="nucleotide sequence ID" value="NZ_LR215043.1"/>
</dbReference>
<keyword evidence="12" id="KW-0251">Elongation factor</keyword>
<dbReference type="Gene3D" id="3.10.50.30">
    <property type="entry name" value="Transcription elongation factor, GreA/GreB, C-terminal domain"/>
    <property type="match status" value="1"/>
</dbReference>
<evidence type="ECO:0000313" key="13">
    <source>
        <dbReference type="Proteomes" id="UP000290876"/>
    </source>
</evidence>
<feature type="domain" description="Transcription elongation factor GreA/GreB N-terminal" evidence="11">
    <location>
        <begin position="9"/>
        <end position="79"/>
    </location>
</feature>
<dbReference type="Gene3D" id="1.10.287.180">
    <property type="entry name" value="Transcription elongation factor, GreA/GreB, N-terminal domain"/>
    <property type="match status" value="1"/>
</dbReference>
<evidence type="ECO:0000256" key="4">
    <source>
        <dbReference type="ARBA" id="ARBA00023125"/>
    </source>
</evidence>
<dbReference type="InterPro" id="IPR006359">
    <property type="entry name" value="Tscrpt_elong_fac_GreA"/>
</dbReference>
<name>A0A449BA87_9BACT</name>
<keyword evidence="5 8" id="KW-0804">Transcription</keyword>
<dbReference type="GO" id="GO:0006354">
    <property type="term" value="P:DNA-templated transcription elongation"/>
    <property type="evidence" value="ECO:0007669"/>
    <property type="project" value="TreeGrafter"/>
</dbReference>
<sequence length="161" mass="18215">MPNKKNDTILLTQDTFDKYKQEYLNLVQVQRPAIQLELKEARAQGDLSENAEYDAARDKQALIENKILELEAILDKAQIIDQSEVNRDKKAGIGAKVTYLNLSNNKEYVVTIMGSHDSNPFENKISNESPIAKAIMEAEVGEVTEVDVAVKYQIKILNIEY</sequence>
<dbReference type="Pfam" id="PF01272">
    <property type="entry name" value="GreA_GreB"/>
    <property type="match status" value="1"/>
</dbReference>
<dbReference type="GO" id="GO:0003746">
    <property type="term" value="F:translation elongation factor activity"/>
    <property type="evidence" value="ECO:0007669"/>
    <property type="project" value="UniProtKB-KW"/>
</dbReference>